<proteinExistence type="predicted"/>
<dbReference type="InterPro" id="IPR029058">
    <property type="entry name" value="AB_hydrolase_fold"/>
</dbReference>
<dbReference type="GO" id="GO:0006508">
    <property type="term" value="P:proteolysis"/>
    <property type="evidence" value="ECO:0007669"/>
    <property type="project" value="InterPro"/>
</dbReference>
<accession>E8R2Y2</accession>
<dbReference type="PANTHER" id="PTHR43265:SF1">
    <property type="entry name" value="ESTERASE ESTD"/>
    <property type="match status" value="1"/>
</dbReference>
<evidence type="ECO:0000313" key="5">
    <source>
        <dbReference type="Proteomes" id="UP000008631"/>
    </source>
</evidence>
<evidence type="ECO:0000256" key="2">
    <source>
        <dbReference type="SAM" id="SignalP"/>
    </source>
</evidence>
<dbReference type="eggNOG" id="COG1073">
    <property type="taxonomic scope" value="Bacteria"/>
</dbReference>
<keyword evidence="1 4" id="KW-0378">Hydrolase</keyword>
<keyword evidence="2" id="KW-0732">Signal</keyword>
<evidence type="ECO:0000256" key="1">
    <source>
        <dbReference type="ARBA" id="ARBA00022801"/>
    </source>
</evidence>
<name>E8R2Y2_ISOPI</name>
<dbReference type="AlphaFoldDB" id="E8R2Y2"/>
<reference key="1">
    <citation type="submission" date="2010-11" db="EMBL/GenBank/DDBJ databases">
        <title>The complete sequence of chromosome of Isophaera pallida ATCC 43644.</title>
        <authorList>
            <consortium name="US DOE Joint Genome Institute (JGI-PGF)"/>
            <person name="Lucas S."/>
            <person name="Copeland A."/>
            <person name="Lapidus A."/>
            <person name="Bruce D."/>
            <person name="Goodwin L."/>
            <person name="Pitluck S."/>
            <person name="Kyrpides N."/>
            <person name="Mavromatis K."/>
            <person name="Pagani I."/>
            <person name="Ivanova N."/>
            <person name="Saunders E."/>
            <person name="Brettin T."/>
            <person name="Detter J.C."/>
            <person name="Han C."/>
            <person name="Tapia R."/>
            <person name="Land M."/>
            <person name="Hauser L."/>
            <person name="Markowitz V."/>
            <person name="Cheng J.-F."/>
            <person name="Hugenholtz P."/>
            <person name="Woyke T."/>
            <person name="Wu D."/>
            <person name="Eisen J.A."/>
        </authorList>
    </citation>
    <scope>NUCLEOTIDE SEQUENCE</scope>
    <source>
        <strain>ATCC 43644</strain>
    </source>
</reference>
<reference evidence="4 5" key="2">
    <citation type="journal article" date="2011" name="Stand. Genomic Sci.">
        <title>Complete genome sequence of Isosphaera pallida type strain (IS1B).</title>
        <authorList>
            <consortium name="US DOE Joint Genome Institute (JGI-PGF)"/>
            <person name="Goker M."/>
            <person name="Cleland D."/>
            <person name="Saunders E."/>
            <person name="Lapidus A."/>
            <person name="Nolan M."/>
            <person name="Lucas S."/>
            <person name="Hammon N."/>
            <person name="Deshpande S."/>
            <person name="Cheng J.F."/>
            <person name="Tapia R."/>
            <person name="Han C."/>
            <person name="Goodwin L."/>
            <person name="Pitluck S."/>
            <person name="Liolios K."/>
            <person name="Pagani I."/>
            <person name="Ivanova N."/>
            <person name="Mavromatis K."/>
            <person name="Pati A."/>
            <person name="Chen A."/>
            <person name="Palaniappan K."/>
            <person name="Land M."/>
            <person name="Hauser L."/>
            <person name="Chang Y.J."/>
            <person name="Jeffries C.D."/>
            <person name="Detter J.C."/>
            <person name="Beck B."/>
            <person name="Woyke T."/>
            <person name="Bristow J."/>
            <person name="Eisen J.A."/>
            <person name="Markowitz V."/>
            <person name="Hugenholtz P."/>
            <person name="Kyrpides N.C."/>
            <person name="Klenk H.P."/>
        </authorList>
    </citation>
    <scope>NUCLEOTIDE SEQUENCE [LARGE SCALE GENOMIC DNA]</scope>
    <source>
        <strain evidence="5">ATCC 43644 / DSM 9630 / IS1B</strain>
    </source>
</reference>
<feature type="domain" description="Serine aminopeptidase S33" evidence="3">
    <location>
        <begin position="214"/>
        <end position="455"/>
    </location>
</feature>
<dbReference type="Gene3D" id="3.40.50.1820">
    <property type="entry name" value="alpha/beta hydrolase"/>
    <property type="match status" value="1"/>
</dbReference>
<dbReference type="InterPro" id="IPR002471">
    <property type="entry name" value="Pept_S9_AS"/>
</dbReference>
<dbReference type="KEGG" id="ipa:Isop_0896"/>
<dbReference type="HOGENOM" id="CLU_033707_2_0_0"/>
<dbReference type="GO" id="GO:0052689">
    <property type="term" value="F:carboxylic ester hydrolase activity"/>
    <property type="evidence" value="ECO:0007669"/>
    <property type="project" value="TreeGrafter"/>
</dbReference>
<organism evidence="4 5">
    <name type="scientific">Isosphaera pallida (strain ATCC 43644 / DSM 9630 / IS1B)</name>
    <dbReference type="NCBI Taxonomy" id="575540"/>
    <lineage>
        <taxon>Bacteria</taxon>
        <taxon>Pseudomonadati</taxon>
        <taxon>Planctomycetota</taxon>
        <taxon>Planctomycetia</taxon>
        <taxon>Isosphaerales</taxon>
        <taxon>Isosphaeraceae</taxon>
        <taxon>Isosphaera</taxon>
    </lineage>
</organism>
<feature type="chain" id="PRO_5003226302" evidence="2">
    <location>
        <begin position="25"/>
        <end position="492"/>
    </location>
</feature>
<sequence length="492" mass="53059">MQMSMLRRVGIACLVVAATTLAGAGSASRGGASVEPIVVDDPTILVGTWEGALNVGAFKLRLRFNVEAKPDQPDEVSATLDSLDQNASGLKVDTVRFNAANREAVFEMPTLRSRFVGKLNTEGTELVGSWEQTGTLPITFQRVAKSTVIKRPQEPKPPFPYEVIEVAFCNEPANVTLAGTLTLPQGDGPFPAVVLVSGSGPQDRNESLFGHQPFAVLADHLARAGIATLRYDDRGVGKSTGVHAQADSRDFAADALAACRFLAQADRIDPTKLGLIGHSEGGLIGPLVAQADPKLLRFLILWAGPGVDGKTILLDQAKVVGRGMKTHEEELAASLTLNARLFDIILAEPNPAKAEPLLIQTIDEFVAQRPQEQRAAFAQQKAQVEAAIKQINGPWFRFFLRHDPAPVLAELKIPVLALLGEKDTQVTPALHRPALERALAGNPEAVVEVIPGVNHLFQTAETGLPDEYARIEETICPAALERITHWIQERTR</sequence>
<dbReference type="InterPro" id="IPR053145">
    <property type="entry name" value="AB_hydrolase_Est10"/>
</dbReference>
<dbReference type="STRING" id="575540.Isop_0896"/>
<dbReference type="EMBL" id="CP002353">
    <property type="protein sequence ID" value="ADV61486.1"/>
    <property type="molecule type" value="Genomic_DNA"/>
</dbReference>
<dbReference type="PANTHER" id="PTHR43265">
    <property type="entry name" value="ESTERASE ESTD"/>
    <property type="match status" value="1"/>
</dbReference>
<dbReference type="Pfam" id="PF12146">
    <property type="entry name" value="Hydrolase_4"/>
    <property type="match status" value="1"/>
</dbReference>
<keyword evidence="5" id="KW-1185">Reference proteome</keyword>
<dbReference type="GO" id="GO:0004252">
    <property type="term" value="F:serine-type endopeptidase activity"/>
    <property type="evidence" value="ECO:0007669"/>
    <property type="project" value="InterPro"/>
</dbReference>
<dbReference type="InParanoid" id="E8R2Y2"/>
<dbReference type="SUPFAM" id="SSF53474">
    <property type="entry name" value="alpha/beta-Hydrolases"/>
    <property type="match status" value="1"/>
</dbReference>
<evidence type="ECO:0000313" key="4">
    <source>
        <dbReference type="EMBL" id="ADV61486.1"/>
    </source>
</evidence>
<dbReference type="Proteomes" id="UP000008631">
    <property type="component" value="Chromosome"/>
</dbReference>
<feature type="signal peptide" evidence="2">
    <location>
        <begin position="1"/>
        <end position="24"/>
    </location>
</feature>
<evidence type="ECO:0000259" key="3">
    <source>
        <dbReference type="Pfam" id="PF12146"/>
    </source>
</evidence>
<dbReference type="InterPro" id="IPR022742">
    <property type="entry name" value="Hydrolase_4"/>
</dbReference>
<dbReference type="PROSITE" id="PS00708">
    <property type="entry name" value="PRO_ENDOPEP_SER"/>
    <property type="match status" value="1"/>
</dbReference>
<gene>
    <name evidence="4" type="ordered locus">Isop_0896</name>
</gene>
<protein>
    <submittedName>
        <fullName evidence="4">Alpha/beta hydrolase fold protein</fullName>
    </submittedName>
</protein>